<evidence type="ECO:0000313" key="3">
    <source>
        <dbReference type="EMBL" id="GGK72520.1"/>
    </source>
</evidence>
<dbReference type="PROSITE" id="PS00061">
    <property type="entry name" value="ADH_SHORT"/>
    <property type="match status" value="1"/>
</dbReference>
<proteinExistence type="inferred from homology"/>
<dbReference type="InterPro" id="IPR036291">
    <property type="entry name" value="NAD(P)-bd_dom_sf"/>
</dbReference>
<reference evidence="3" key="1">
    <citation type="journal article" date="2014" name="Int. J. Syst. Evol. Microbiol.">
        <title>Complete genome sequence of Corynebacterium casei LMG S-19264T (=DSM 44701T), isolated from a smear-ripened cheese.</title>
        <authorList>
            <consortium name="US DOE Joint Genome Institute (JGI-PGF)"/>
            <person name="Walter F."/>
            <person name="Albersmeier A."/>
            <person name="Kalinowski J."/>
            <person name="Ruckert C."/>
        </authorList>
    </citation>
    <scope>NUCLEOTIDE SEQUENCE</scope>
    <source>
        <strain evidence="3">JCM 19018</strain>
    </source>
</reference>
<dbReference type="Pfam" id="PF13561">
    <property type="entry name" value="adh_short_C2"/>
    <property type="match status" value="1"/>
</dbReference>
<name>A0A830EMC5_9EURY</name>
<dbReference type="AlphaFoldDB" id="A0A830EMC5"/>
<dbReference type="GO" id="GO:0005975">
    <property type="term" value="P:carbohydrate metabolic process"/>
    <property type="evidence" value="ECO:0007669"/>
    <property type="project" value="UniProtKB-ARBA"/>
</dbReference>
<dbReference type="NCBIfam" id="NF005559">
    <property type="entry name" value="PRK07231.1"/>
    <property type="match status" value="1"/>
</dbReference>
<comment type="caution">
    <text evidence="3">The sequence shown here is derived from an EMBL/GenBank/DDBJ whole genome shotgun (WGS) entry which is preliminary data.</text>
</comment>
<comment type="similarity">
    <text evidence="1">Belongs to the short-chain dehydrogenases/reductases (SDR) family.</text>
</comment>
<dbReference type="PANTHER" id="PTHR42760">
    <property type="entry name" value="SHORT-CHAIN DEHYDROGENASES/REDUCTASES FAMILY MEMBER"/>
    <property type="match status" value="1"/>
</dbReference>
<sequence length="268" mass="28674">MLEATGAPSVRMSVLDSFSLDGETAIVTGAAQGLGKQMATGLTEMGADVAIADVNVEKAERTASELDGETNVIATEVDVTDEASVEAMVEDVTDRLGPIDVLVNNAGIVENSAAEETSVESWRRVVSVNLDGVFLCAKHVGQQMLDRGEGRIVNISSMSGFDVNVPQKQASYNTTKAGVRMLTQSLAVEWGDQGVRVNAIAPGYMRTELVDEVLEENPEMEETWLENTPMGRLGRPEELKELVVYLASDASSYMTGSTVVMDGGYTSR</sequence>
<dbReference type="Proteomes" id="UP000614221">
    <property type="component" value="Unassembled WGS sequence"/>
</dbReference>
<evidence type="ECO:0000256" key="1">
    <source>
        <dbReference type="ARBA" id="ARBA00006484"/>
    </source>
</evidence>
<dbReference type="SUPFAM" id="SSF51735">
    <property type="entry name" value="NAD(P)-binding Rossmann-fold domains"/>
    <property type="match status" value="1"/>
</dbReference>
<dbReference type="PANTHER" id="PTHR42760:SF115">
    <property type="entry name" value="3-OXOACYL-[ACYL-CARRIER-PROTEIN] REDUCTASE FABG"/>
    <property type="match status" value="1"/>
</dbReference>
<organism evidence="3 4">
    <name type="scientific">Haloarcula sebkhae</name>
    <dbReference type="NCBI Taxonomy" id="932660"/>
    <lineage>
        <taxon>Archaea</taxon>
        <taxon>Methanobacteriati</taxon>
        <taxon>Methanobacteriota</taxon>
        <taxon>Stenosarchaea group</taxon>
        <taxon>Halobacteria</taxon>
        <taxon>Halobacteriales</taxon>
        <taxon>Haloarculaceae</taxon>
        <taxon>Haloarcula</taxon>
    </lineage>
</organism>
<dbReference type="InterPro" id="IPR020904">
    <property type="entry name" value="Sc_DH/Rdtase_CS"/>
</dbReference>
<reference evidence="3" key="2">
    <citation type="submission" date="2020-09" db="EMBL/GenBank/DDBJ databases">
        <authorList>
            <person name="Sun Q."/>
            <person name="Ohkuma M."/>
        </authorList>
    </citation>
    <scope>NUCLEOTIDE SEQUENCE</scope>
    <source>
        <strain evidence="3">JCM 19018</strain>
    </source>
</reference>
<evidence type="ECO:0000256" key="2">
    <source>
        <dbReference type="ARBA" id="ARBA00023002"/>
    </source>
</evidence>
<dbReference type="FunFam" id="3.40.50.720:FF:000240">
    <property type="entry name" value="SDR family oxidoreductase"/>
    <property type="match status" value="1"/>
</dbReference>
<keyword evidence="2" id="KW-0560">Oxidoreductase</keyword>
<gene>
    <name evidence="3" type="ORF">GCM10009067_25940</name>
</gene>
<dbReference type="PRINTS" id="PR00081">
    <property type="entry name" value="GDHRDH"/>
</dbReference>
<dbReference type="GO" id="GO:0016616">
    <property type="term" value="F:oxidoreductase activity, acting on the CH-OH group of donors, NAD or NADP as acceptor"/>
    <property type="evidence" value="ECO:0007669"/>
    <property type="project" value="TreeGrafter"/>
</dbReference>
<dbReference type="Gene3D" id="3.40.50.720">
    <property type="entry name" value="NAD(P)-binding Rossmann-like Domain"/>
    <property type="match status" value="1"/>
</dbReference>
<evidence type="ECO:0000313" key="4">
    <source>
        <dbReference type="Proteomes" id="UP000614221"/>
    </source>
</evidence>
<dbReference type="PRINTS" id="PR00080">
    <property type="entry name" value="SDRFAMILY"/>
</dbReference>
<dbReference type="EMBL" id="BMPD01000004">
    <property type="protein sequence ID" value="GGK72520.1"/>
    <property type="molecule type" value="Genomic_DNA"/>
</dbReference>
<protein>
    <submittedName>
        <fullName evidence="3">3-oxoacyl-ACP reductase</fullName>
    </submittedName>
</protein>
<accession>A0A830EMC5</accession>
<dbReference type="InterPro" id="IPR002347">
    <property type="entry name" value="SDR_fam"/>
</dbReference>